<feature type="signal peptide" evidence="1">
    <location>
        <begin position="1"/>
        <end position="21"/>
    </location>
</feature>
<organism evidence="3 4">
    <name type="scientific">Nocardiopsis mwathae</name>
    <dbReference type="NCBI Taxonomy" id="1472723"/>
    <lineage>
        <taxon>Bacteria</taxon>
        <taxon>Bacillati</taxon>
        <taxon>Actinomycetota</taxon>
        <taxon>Actinomycetes</taxon>
        <taxon>Streptosporangiales</taxon>
        <taxon>Nocardiopsidaceae</taxon>
        <taxon>Nocardiopsis</taxon>
    </lineage>
</organism>
<evidence type="ECO:0000313" key="4">
    <source>
        <dbReference type="Proteomes" id="UP000546642"/>
    </source>
</evidence>
<dbReference type="PANTHER" id="PTHR30290">
    <property type="entry name" value="PERIPLASMIC BINDING COMPONENT OF ABC TRANSPORTER"/>
    <property type="match status" value="1"/>
</dbReference>
<evidence type="ECO:0000313" key="3">
    <source>
        <dbReference type="EMBL" id="MBB6171448.1"/>
    </source>
</evidence>
<feature type="domain" description="Solute-binding protein family 5" evidence="2">
    <location>
        <begin position="99"/>
        <end position="495"/>
    </location>
</feature>
<dbReference type="Proteomes" id="UP000546642">
    <property type="component" value="Unassembled WGS sequence"/>
</dbReference>
<sequence>MTKRTLGFVALGAAAAMLLSACGGGATDGNGGEAAFNQGETQVVNPSDATGGTLRYAISADFDSPDPGNMYYAFAWNFSRYYARTLLTYTGEPGTEGTELQPDLAESMPEASDDGKSYTVKLKEGLKYEDGSEIVAEDVKYAIARSNFGEQALPNGPKYFKQLLDKSDDYEGPYADGDDPLKGFDGIETPDDHTLVFHLKKPFAEFDYILLQPQTAPVPAEADKGEQYQTRVLSSGPYKYDGDYRSGESLHLERNDQWDPESDPIREALPDRVEVEIGVEQNEIDQRLVNGDLDVDLAAASVGPAMKGTLLSDESKKVNVDNPETNTLRYVNVNTVVEPLDDLACRQAIMFAADHDALQRAWGGAAGGEIPTQIMPKELDGSDQSIDLYPSEDRKGDLDKAREKLEECGEPDGFSTNIGARSDRPADVATAEALQSSLKRVGIDAQIKQYPSDTYTNTQAGSPDFVHENELGLTVYGWAPDWATGYGFMSKIVDGRSIQKAGNSNISELDDPEINKLFDEVVDEQDPDVRAQKYAEIDRLVMENAAILPAVFEKTVYYRPDNLTNVYYHVGYAGYDFMALGTTRE</sequence>
<dbReference type="SUPFAM" id="SSF53850">
    <property type="entry name" value="Periplasmic binding protein-like II"/>
    <property type="match status" value="1"/>
</dbReference>
<dbReference type="CDD" id="cd08506">
    <property type="entry name" value="PBP2_clavulanate_OppA2"/>
    <property type="match status" value="1"/>
</dbReference>
<dbReference type="GO" id="GO:1904680">
    <property type="term" value="F:peptide transmembrane transporter activity"/>
    <property type="evidence" value="ECO:0007669"/>
    <property type="project" value="TreeGrafter"/>
</dbReference>
<evidence type="ECO:0000256" key="1">
    <source>
        <dbReference type="SAM" id="SignalP"/>
    </source>
</evidence>
<dbReference type="GO" id="GO:0043190">
    <property type="term" value="C:ATP-binding cassette (ABC) transporter complex"/>
    <property type="evidence" value="ECO:0007669"/>
    <property type="project" value="InterPro"/>
</dbReference>
<name>A0A7W9YFZ3_9ACTN</name>
<protein>
    <submittedName>
        <fullName evidence="3">Peptide/nickel transport system substrate-binding protein</fullName>
    </submittedName>
</protein>
<dbReference type="RefSeq" id="WP_184074714.1">
    <property type="nucleotide sequence ID" value="NZ_JACHDS010000001.1"/>
</dbReference>
<comment type="caution">
    <text evidence="3">The sequence shown here is derived from an EMBL/GenBank/DDBJ whole genome shotgun (WGS) entry which is preliminary data.</text>
</comment>
<keyword evidence="4" id="KW-1185">Reference proteome</keyword>
<dbReference type="GO" id="GO:0042597">
    <property type="term" value="C:periplasmic space"/>
    <property type="evidence" value="ECO:0007669"/>
    <property type="project" value="UniProtKB-ARBA"/>
</dbReference>
<dbReference type="InterPro" id="IPR039424">
    <property type="entry name" value="SBP_5"/>
</dbReference>
<gene>
    <name evidence="3" type="ORF">HNR23_001508</name>
</gene>
<dbReference type="Gene3D" id="3.10.105.10">
    <property type="entry name" value="Dipeptide-binding Protein, Domain 3"/>
    <property type="match status" value="1"/>
</dbReference>
<accession>A0A7W9YFZ3</accession>
<dbReference type="InterPro" id="IPR030678">
    <property type="entry name" value="Peptide/Ni-bd"/>
</dbReference>
<proteinExistence type="predicted"/>
<dbReference type="Pfam" id="PF00496">
    <property type="entry name" value="SBP_bac_5"/>
    <property type="match status" value="1"/>
</dbReference>
<dbReference type="AlphaFoldDB" id="A0A7W9YFZ3"/>
<dbReference type="PANTHER" id="PTHR30290:SF83">
    <property type="entry name" value="ABC TRANSPORTER SUBSTRATE-BINDING PROTEIN"/>
    <property type="match status" value="1"/>
</dbReference>
<evidence type="ECO:0000259" key="2">
    <source>
        <dbReference type="Pfam" id="PF00496"/>
    </source>
</evidence>
<feature type="chain" id="PRO_5039216207" evidence="1">
    <location>
        <begin position="22"/>
        <end position="585"/>
    </location>
</feature>
<keyword evidence="1" id="KW-0732">Signal</keyword>
<dbReference type="EMBL" id="JACHDS010000001">
    <property type="protein sequence ID" value="MBB6171448.1"/>
    <property type="molecule type" value="Genomic_DNA"/>
</dbReference>
<dbReference type="Gene3D" id="3.40.190.10">
    <property type="entry name" value="Periplasmic binding protein-like II"/>
    <property type="match status" value="1"/>
</dbReference>
<reference evidence="3 4" key="1">
    <citation type="submission" date="2020-08" db="EMBL/GenBank/DDBJ databases">
        <title>Sequencing the genomes of 1000 actinobacteria strains.</title>
        <authorList>
            <person name="Klenk H.-P."/>
        </authorList>
    </citation>
    <scope>NUCLEOTIDE SEQUENCE [LARGE SCALE GENOMIC DNA]</scope>
    <source>
        <strain evidence="3 4">DSM 46659</strain>
    </source>
</reference>
<dbReference type="PROSITE" id="PS51257">
    <property type="entry name" value="PROKAR_LIPOPROTEIN"/>
    <property type="match status" value="1"/>
</dbReference>
<dbReference type="GO" id="GO:0015833">
    <property type="term" value="P:peptide transport"/>
    <property type="evidence" value="ECO:0007669"/>
    <property type="project" value="TreeGrafter"/>
</dbReference>
<dbReference type="PIRSF" id="PIRSF002741">
    <property type="entry name" value="MppA"/>
    <property type="match status" value="1"/>
</dbReference>
<dbReference type="InterPro" id="IPR000914">
    <property type="entry name" value="SBP_5_dom"/>
</dbReference>